<feature type="compositionally biased region" description="Pro residues" evidence="1">
    <location>
        <begin position="81"/>
        <end position="90"/>
    </location>
</feature>
<reference evidence="2 3" key="1">
    <citation type="journal article" date="2012" name="J. Bacteriol.">
        <title>Complete Genome Sequence of the BTEX-Degrading Bacterium Pseudoxanthomonas spadix BD-a59.</title>
        <authorList>
            <person name="Lee S.H."/>
            <person name="Jin H.M."/>
            <person name="Lee H.J."/>
            <person name="Kim J.M."/>
            <person name="Jeon C.O."/>
        </authorList>
    </citation>
    <scope>NUCLEOTIDE SEQUENCE [LARGE SCALE GENOMIC DNA]</scope>
    <source>
        <strain evidence="2 3">BD-a59</strain>
    </source>
</reference>
<dbReference type="Proteomes" id="UP000005870">
    <property type="component" value="Chromosome"/>
</dbReference>
<accession>G7UWS9</accession>
<gene>
    <name evidence="2" type="ordered locus">DSC_15660</name>
</gene>
<evidence type="ECO:0000313" key="2">
    <source>
        <dbReference type="EMBL" id="AER57776.1"/>
    </source>
</evidence>
<dbReference type="eggNOG" id="ENOG5032WYX">
    <property type="taxonomic scope" value="Bacteria"/>
</dbReference>
<dbReference type="EMBL" id="CP003093">
    <property type="protein sequence ID" value="AER57776.1"/>
    <property type="molecule type" value="Genomic_DNA"/>
</dbReference>
<protein>
    <submittedName>
        <fullName evidence="2">Uncharacterized protein</fullName>
    </submittedName>
</protein>
<dbReference type="AlphaFoldDB" id="G7UWS9"/>
<dbReference type="RefSeq" id="WP_014161948.1">
    <property type="nucleotide sequence ID" value="NC_016147.2"/>
</dbReference>
<name>G7UWS9_PSEUP</name>
<evidence type="ECO:0000313" key="3">
    <source>
        <dbReference type="Proteomes" id="UP000005870"/>
    </source>
</evidence>
<organism evidence="2 3">
    <name type="scientific">Pseudoxanthomonas spadix (strain BD-a59)</name>
    <dbReference type="NCBI Taxonomy" id="1045855"/>
    <lineage>
        <taxon>Bacteria</taxon>
        <taxon>Pseudomonadati</taxon>
        <taxon>Pseudomonadota</taxon>
        <taxon>Gammaproteobacteria</taxon>
        <taxon>Lysobacterales</taxon>
        <taxon>Lysobacteraceae</taxon>
        <taxon>Pseudoxanthomonas</taxon>
    </lineage>
</organism>
<dbReference type="OrthoDB" id="5998193at2"/>
<dbReference type="HOGENOM" id="CLU_100247_0_0_6"/>
<sequence length="182" mass="19740">MQPRKTALAHAALQTHRAGLDMRQRRVLIMADGQRSLGELSQLLGPETAQQVAALIRDGYLTADAEPTLHEALATPQAAPAAPPPAPAPAAPASHRRSLVAARLYLLGMLELQRDPAAQRLHQQLQRTTDEYPAVEVMLEALTLLPQLTSPGYAQRVQTRLSEVLPEEHLPALARIGLALED</sequence>
<proteinExistence type="predicted"/>
<dbReference type="KEGG" id="psd:DSC_15660"/>
<feature type="region of interest" description="Disordered" evidence="1">
    <location>
        <begin position="75"/>
        <end position="94"/>
    </location>
</feature>
<dbReference type="STRING" id="1045855.DSC_15660"/>
<evidence type="ECO:0000256" key="1">
    <source>
        <dbReference type="SAM" id="MobiDB-lite"/>
    </source>
</evidence>
<keyword evidence="3" id="KW-1185">Reference proteome</keyword>